<feature type="region of interest" description="Disordered" evidence="2">
    <location>
        <begin position="384"/>
        <end position="412"/>
    </location>
</feature>
<comment type="cofactor">
    <cofactor evidence="1">
        <name>Mg(2+)</name>
        <dbReference type="ChEBI" id="CHEBI:18420"/>
    </cofactor>
</comment>
<dbReference type="CDD" id="cd18809">
    <property type="entry name" value="SF1_C_RecD"/>
    <property type="match status" value="1"/>
</dbReference>
<dbReference type="InterPro" id="IPR027417">
    <property type="entry name" value="P-loop_NTPase"/>
</dbReference>
<organism evidence="4 5">
    <name type="scientific">Rhodofomes roseus</name>
    <dbReference type="NCBI Taxonomy" id="34475"/>
    <lineage>
        <taxon>Eukaryota</taxon>
        <taxon>Fungi</taxon>
        <taxon>Dikarya</taxon>
        <taxon>Basidiomycota</taxon>
        <taxon>Agaricomycotina</taxon>
        <taxon>Agaricomycetes</taxon>
        <taxon>Polyporales</taxon>
        <taxon>Rhodofomes</taxon>
    </lineage>
</organism>
<dbReference type="Proteomes" id="UP000298390">
    <property type="component" value="Unassembled WGS sequence"/>
</dbReference>
<dbReference type="Gene3D" id="3.40.50.300">
    <property type="entry name" value="P-loop containing nucleotide triphosphate hydrolases"/>
    <property type="match status" value="1"/>
</dbReference>
<keyword evidence="1" id="KW-0347">Helicase</keyword>
<feature type="domain" description="DNA helicase Pif1-like DEAD-box helicase" evidence="3">
    <location>
        <begin position="57"/>
        <end position="148"/>
    </location>
</feature>
<dbReference type="EMBL" id="SEKV01000001">
    <property type="protein sequence ID" value="TFY70121.1"/>
    <property type="molecule type" value="Genomic_DNA"/>
</dbReference>
<dbReference type="InterPro" id="IPR010285">
    <property type="entry name" value="DNA_helicase_pif1-like_DEAD"/>
</dbReference>
<evidence type="ECO:0000313" key="5">
    <source>
        <dbReference type="Proteomes" id="UP000298390"/>
    </source>
</evidence>
<feature type="compositionally biased region" description="Basic and acidic residues" evidence="2">
    <location>
        <begin position="395"/>
        <end position="412"/>
    </location>
</feature>
<evidence type="ECO:0000259" key="3">
    <source>
        <dbReference type="Pfam" id="PF05970"/>
    </source>
</evidence>
<evidence type="ECO:0000256" key="1">
    <source>
        <dbReference type="RuleBase" id="RU363044"/>
    </source>
</evidence>
<dbReference type="SUPFAM" id="SSF52540">
    <property type="entry name" value="P-loop containing nucleoside triphosphate hydrolases"/>
    <property type="match status" value="2"/>
</dbReference>
<comment type="similarity">
    <text evidence="1">Belongs to the helicase family.</text>
</comment>
<sequence>MNNPGSDDAIWDEVEMSDEALEALVNANPAAMESTTALAQDGPLPVGPTSLFQQIELSAEQRAVLEFVKSGKSIFFTGSAGTGKSVLLRAIIDCFRDKYRNRNDTPEDEPDLRLAVTAATGIASVNIDGCTLHSWAGIGLGKEDARALARRILFIDEKVKRSENMAHTPPVDKKVTAADRWRAVETLVIDESMQFSSGLDLLADKRRAIGIVSMIDGLLNMLLDSFAQDHGVPAINRLVAYSNDIIIQFKKLSRRVIYDDGIEPTELFPTRREVEAANTARLSQLTGPSRRYAASDFAHSYVVLLDSDVMRRIESSLERLIAVKAITLKVGAQVMLIKVGGILVYAFTDPLMIRKNLVQGKLVNGTRGRVEEFISVGEAKDRSIDCAHSPPSPSADDRPSDEERVQLRRDSSNHHDGLWPLVRFETGAYLLCNRCNFDVKDTAGNIEAMREQVPLILAWALSIHKSQGQTLRRVRVNLSRAFEKGQALSRATSMETLEVVEFDPSK</sequence>
<keyword evidence="1" id="KW-0378">Hydrolase</keyword>
<keyword evidence="1" id="KW-0227">DNA damage</keyword>
<dbReference type="GO" id="GO:0016887">
    <property type="term" value="F:ATP hydrolysis activity"/>
    <property type="evidence" value="ECO:0007669"/>
    <property type="project" value="RHEA"/>
</dbReference>
<dbReference type="GO" id="GO:0006310">
    <property type="term" value="P:DNA recombination"/>
    <property type="evidence" value="ECO:0007669"/>
    <property type="project" value="UniProtKB-KW"/>
</dbReference>
<dbReference type="Pfam" id="PF05970">
    <property type="entry name" value="PIF1"/>
    <property type="match status" value="1"/>
</dbReference>
<gene>
    <name evidence="4" type="ORF">EVJ58_g65</name>
</gene>
<dbReference type="EC" id="5.6.2.3" evidence="1"/>
<proteinExistence type="inferred from homology"/>
<dbReference type="STRING" id="34475.A0A4Y9Z8J0"/>
<evidence type="ECO:0000256" key="2">
    <source>
        <dbReference type="SAM" id="MobiDB-lite"/>
    </source>
</evidence>
<comment type="caution">
    <text evidence="4">The sequence shown here is derived from an EMBL/GenBank/DDBJ whole genome shotgun (WGS) entry which is preliminary data.</text>
</comment>
<dbReference type="GO" id="GO:0000723">
    <property type="term" value="P:telomere maintenance"/>
    <property type="evidence" value="ECO:0007669"/>
    <property type="project" value="InterPro"/>
</dbReference>
<keyword evidence="1" id="KW-0067">ATP-binding</keyword>
<protein>
    <recommendedName>
        <fullName evidence="1">ATP-dependent DNA helicase</fullName>
        <ecNumber evidence="1">5.6.2.3</ecNumber>
    </recommendedName>
</protein>
<keyword evidence="1" id="KW-0233">DNA recombination</keyword>
<dbReference type="GO" id="GO:0043139">
    <property type="term" value="F:5'-3' DNA helicase activity"/>
    <property type="evidence" value="ECO:0007669"/>
    <property type="project" value="UniProtKB-EC"/>
</dbReference>
<dbReference type="GO" id="GO:0006281">
    <property type="term" value="P:DNA repair"/>
    <property type="evidence" value="ECO:0007669"/>
    <property type="project" value="UniProtKB-KW"/>
</dbReference>
<comment type="catalytic activity">
    <reaction evidence="1">
        <text>ATP + H2O = ADP + phosphate + H(+)</text>
        <dbReference type="Rhea" id="RHEA:13065"/>
        <dbReference type="ChEBI" id="CHEBI:15377"/>
        <dbReference type="ChEBI" id="CHEBI:15378"/>
        <dbReference type="ChEBI" id="CHEBI:30616"/>
        <dbReference type="ChEBI" id="CHEBI:43474"/>
        <dbReference type="ChEBI" id="CHEBI:456216"/>
        <dbReference type="EC" id="5.6.2.3"/>
    </reaction>
</comment>
<dbReference type="PANTHER" id="PTHR47642">
    <property type="entry name" value="ATP-DEPENDENT DNA HELICASE"/>
    <property type="match status" value="1"/>
</dbReference>
<accession>A0A4Y9Z8J0</accession>
<evidence type="ECO:0000313" key="4">
    <source>
        <dbReference type="EMBL" id="TFY70121.1"/>
    </source>
</evidence>
<keyword evidence="1" id="KW-0234">DNA repair</keyword>
<name>A0A4Y9Z8J0_9APHY</name>
<keyword evidence="1" id="KW-0547">Nucleotide-binding</keyword>
<dbReference type="GO" id="GO:0005524">
    <property type="term" value="F:ATP binding"/>
    <property type="evidence" value="ECO:0007669"/>
    <property type="project" value="UniProtKB-KW"/>
</dbReference>
<dbReference type="PANTHER" id="PTHR47642:SF5">
    <property type="entry name" value="ATP-DEPENDENT DNA HELICASE"/>
    <property type="match status" value="1"/>
</dbReference>
<dbReference type="InterPro" id="IPR051055">
    <property type="entry name" value="PIF1_helicase"/>
</dbReference>
<dbReference type="AlphaFoldDB" id="A0A4Y9Z8J0"/>
<reference evidence="4 5" key="1">
    <citation type="submission" date="2019-01" db="EMBL/GenBank/DDBJ databases">
        <title>Genome sequencing of the rare red list fungi Fomitopsis rosea.</title>
        <authorList>
            <person name="Buettner E."/>
            <person name="Kellner H."/>
        </authorList>
    </citation>
    <scope>NUCLEOTIDE SEQUENCE [LARGE SCALE GENOMIC DNA]</scope>
    <source>
        <strain evidence="4 5">DSM 105464</strain>
    </source>
</reference>